<dbReference type="InterPro" id="IPR018247">
    <property type="entry name" value="EF_Hand_1_Ca_BS"/>
</dbReference>
<dbReference type="AlphaFoldDB" id="A0A8J1Y3A0"/>
<keyword evidence="2" id="KW-1185">Reference proteome</keyword>
<dbReference type="Proteomes" id="UP000749559">
    <property type="component" value="Unassembled WGS sequence"/>
</dbReference>
<evidence type="ECO:0000313" key="1">
    <source>
        <dbReference type="EMBL" id="CAH1788764.1"/>
    </source>
</evidence>
<comment type="caution">
    <text evidence="1">The sequence shown here is derived from an EMBL/GenBank/DDBJ whole genome shotgun (WGS) entry which is preliminary data.</text>
</comment>
<dbReference type="PROSITE" id="PS50222">
    <property type="entry name" value="EF_HAND_2"/>
    <property type="match status" value="4"/>
</dbReference>
<name>A0A8J1Y3A0_OWEFU</name>
<organism evidence="1 2">
    <name type="scientific">Owenia fusiformis</name>
    <name type="common">Polychaete worm</name>
    <dbReference type="NCBI Taxonomy" id="6347"/>
    <lineage>
        <taxon>Eukaryota</taxon>
        <taxon>Metazoa</taxon>
        <taxon>Spiralia</taxon>
        <taxon>Lophotrochozoa</taxon>
        <taxon>Annelida</taxon>
        <taxon>Polychaeta</taxon>
        <taxon>Sedentaria</taxon>
        <taxon>Canalipalpata</taxon>
        <taxon>Sabellida</taxon>
        <taxon>Oweniida</taxon>
        <taxon>Oweniidae</taxon>
        <taxon>Owenia</taxon>
    </lineage>
</organism>
<dbReference type="PRINTS" id="PR01697">
    <property type="entry name" value="PARVALBUMIN"/>
</dbReference>
<protein>
    <submittedName>
        <fullName evidence="1">Uncharacterized protein</fullName>
    </submittedName>
</protein>
<gene>
    <name evidence="1" type="ORF">OFUS_LOCUS14233</name>
</gene>
<dbReference type="PROSITE" id="PS00018">
    <property type="entry name" value="EF_HAND_1"/>
    <property type="match status" value="4"/>
</dbReference>
<dbReference type="InterPro" id="IPR050230">
    <property type="entry name" value="CALM/Myosin/TropC-like"/>
</dbReference>
<dbReference type="SMART" id="SM00054">
    <property type="entry name" value="EFh"/>
    <property type="match status" value="4"/>
</dbReference>
<dbReference type="PANTHER" id="PTHR23048">
    <property type="entry name" value="MYOSIN LIGHT CHAIN 1, 3"/>
    <property type="match status" value="1"/>
</dbReference>
<dbReference type="Pfam" id="PF13499">
    <property type="entry name" value="EF-hand_7"/>
    <property type="match status" value="2"/>
</dbReference>
<dbReference type="SUPFAM" id="SSF47473">
    <property type="entry name" value="EF-hand"/>
    <property type="match status" value="1"/>
</dbReference>
<evidence type="ECO:0000313" key="2">
    <source>
        <dbReference type="Proteomes" id="UP000749559"/>
    </source>
</evidence>
<dbReference type="PANTHER" id="PTHR23048:SF0">
    <property type="entry name" value="CALMODULIN LIKE 3"/>
    <property type="match status" value="1"/>
</dbReference>
<dbReference type="GO" id="GO:0016460">
    <property type="term" value="C:myosin II complex"/>
    <property type="evidence" value="ECO:0007669"/>
    <property type="project" value="TreeGrafter"/>
</dbReference>
<sequence>MSGLSKLEIARYRKVFDRLDRDGSGSISSGELKVALEEVGHRPSDEEVQELVKQIDTDGNGEVEWEEFLAIFQTKPKKKHTEASLRKAFDKIDKDKSGDLSSNEIRQFFRESGIGKDTLPDSRIDAMVAAVDINGDGQISFEEFFKMMNS</sequence>
<dbReference type="EMBL" id="CAIIXF020000007">
    <property type="protein sequence ID" value="CAH1788764.1"/>
    <property type="molecule type" value="Genomic_DNA"/>
</dbReference>
<dbReference type="OrthoDB" id="26525at2759"/>
<reference evidence="1" key="1">
    <citation type="submission" date="2022-03" db="EMBL/GenBank/DDBJ databases">
        <authorList>
            <person name="Martin C."/>
        </authorList>
    </citation>
    <scope>NUCLEOTIDE SEQUENCE</scope>
</reference>
<dbReference type="Gene3D" id="1.10.238.10">
    <property type="entry name" value="EF-hand"/>
    <property type="match status" value="1"/>
</dbReference>
<dbReference type="InterPro" id="IPR011992">
    <property type="entry name" value="EF-hand-dom_pair"/>
</dbReference>
<dbReference type="GO" id="GO:0005509">
    <property type="term" value="F:calcium ion binding"/>
    <property type="evidence" value="ECO:0007669"/>
    <property type="project" value="InterPro"/>
</dbReference>
<proteinExistence type="predicted"/>
<dbReference type="InterPro" id="IPR002048">
    <property type="entry name" value="EF_hand_dom"/>
</dbReference>
<accession>A0A8J1Y3A0</accession>
<dbReference type="FunFam" id="1.10.238.10:FF:000178">
    <property type="entry name" value="Calmodulin-2 A"/>
    <property type="match status" value="1"/>
</dbReference>